<name>A0A4S3JY20_9EURO</name>
<organism evidence="2 3">
    <name type="scientific">Aspergillus tanneri</name>
    <dbReference type="NCBI Taxonomy" id="1220188"/>
    <lineage>
        <taxon>Eukaryota</taxon>
        <taxon>Fungi</taxon>
        <taxon>Dikarya</taxon>
        <taxon>Ascomycota</taxon>
        <taxon>Pezizomycotina</taxon>
        <taxon>Eurotiomycetes</taxon>
        <taxon>Eurotiomycetidae</taxon>
        <taxon>Eurotiales</taxon>
        <taxon>Aspergillaceae</taxon>
        <taxon>Aspergillus</taxon>
        <taxon>Aspergillus subgen. Circumdati</taxon>
    </lineage>
</organism>
<evidence type="ECO:0000313" key="4">
    <source>
        <dbReference type="Proteomes" id="UP000324241"/>
    </source>
</evidence>
<evidence type="ECO:0000313" key="2">
    <source>
        <dbReference type="EMBL" id="THD00462.1"/>
    </source>
</evidence>
<evidence type="ECO:0000313" key="3">
    <source>
        <dbReference type="Proteomes" id="UP000308092"/>
    </source>
</evidence>
<dbReference type="SUPFAM" id="SSF52833">
    <property type="entry name" value="Thioredoxin-like"/>
    <property type="match status" value="1"/>
</dbReference>
<gene>
    <name evidence="1" type="ORF">ATNIH1004_000599</name>
    <name evidence="2" type="ORF">EYZ11_000026</name>
</gene>
<sequence length="217" mass="24923">MDNQAEEYQKARMDLLAREKEATRLLSSLAAARRTLPMVHITNPSRFKFDTESGEQTLPELFAGRRQLILYHFMLGPPHGDEGCTGCSFCMDHVPDLHHLWSRDTSFVAAATASVERITSYAKRLGWNFPFVSSAKTHREWERAEADGETITWKPRNGYFGFSAFYKDGEEVYHTYDTTDRGVEMILSTYHLLDMTRLGRQETGNGMGMFLRNDEYS</sequence>
<dbReference type="OrthoDB" id="3503208at2759"/>
<keyword evidence="3" id="KW-1185">Reference proteome</keyword>
<dbReference type="VEuPathDB" id="FungiDB:EYZ11_000026"/>
<proteinExistence type="predicted"/>
<evidence type="ECO:0000313" key="1">
    <source>
        <dbReference type="EMBL" id="KAA8651703.1"/>
    </source>
</evidence>
<dbReference type="GeneID" id="54323301"/>
<dbReference type="Proteomes" id="UP000308092">
    <property type="component" value="Unassembled WGS sequence"/>
</dbReference>
<dbReference type="AlphaFoldDB" id="A0A4S3JY20"/>
<dbReference type="EMBL" id="SOSA01000001">
    <property type="protein sequence ID" value="THD00462.1"/>
    <property type="molecule type" value="Genomic_DNA"/>
</dbReference>
<dbReference type="Proteomes" id="UP000324241">
    <property type="component" value="Unassembled WGS sequence"/>
</dbReference>
<comment type="caution">
    <text evidence="2">The sequence shown here is derived from an EMBL/GenBank/DDBJ whole genome shotgun (WGS) entry which is preliminary data.</text>
</comment>
<evidence type="ECO:0008006" key="5">
    <source>
        <dbReference type="Google" id="ProtNLM"/>
    </source>
</evidence>
<dbReference type="Pfam" id="PF05988">
    <property type="entry name" value="DUF899"/>
    <property type="match status" value="1"/>
</dbReference>
<reference evidence="2 3" key="1">
    <citation type="submission" date="2019-03" db="EMBL/GenBank/DDBJ databases">
        <title>The genome sequence of a newly discovered highly antifungal drug resistant Aspergillus species, Aspergillus tanneri NIH 1004.</title>
        <authorList>
            <person name="Mounaud S."/>
            <person name="Singh I."/>
            <person name="Joardar V."/>
            <person name="Pakala S."/>
            <person name="Pakala S."/>
            <person name="Venepally P."/>
            <person name="Hoover J."/>
            <person name="Nierman W."/>
            <person name="Chung J."/>
            <person name="Losada L."/>
        </authorList>
    </citation>
    <scope>NUCLEOTIDE SEQUENCE [LARGE SCALE GENOMIC DNA]</scope>
    <source>
        <strain evidence="2 3">NIH1004</strain>
    </source>
</reference>
<dbReference type="RefSeq" id="XP_033431064.1">
    <property type="nucleotide sequence ID" value="XM_033565307.1"/>
</dbReference>
<dbReference type="InterPro" id="IPR036249">
    <property type="entry name" value="Thioredoxin-like_sf"/>
</dbReference>
<protein>
    <recommendedName>
        <fullName evidence="5">DUF899-domain-containing protein</fullName>
    </recommendedName>
</protein>
<reference evidence="1 4" key="2">
    <citation type="submission" date="2019-08" db="EMBL/GenBank/DDBJ databases">
        <title>The genome sequence of a newly discovered highly antifungal drug resistant Aspergillus species, Aspergillus tanneri NIH 1004.</title>
        <authorList>
            <person name="Mounaud S."/>
            <person name="Singh I."/>
            <person name="Joardar V."/>
            <person name="Pakala S."/>
            <person name="Pakala S."/>
            <person name="Venepally P."/>
            <person name="Chung J.K."/>
            <person name="Losada L."/>
            <person name="Nierman W.C."/>
        </authorList>
    </citation>
    <scope>NUCLEOTIDE SEQUENCE [LARGE SCALE GENOMIC DNA]</scope>
    <source>
        <strain evidence="1 4">NIH1004</strain>
    </source>
</reference>
<dbReference type="InterPro" id="IPR010296">
    <property type="entry name" value="DUF899_thioredox"/>
</dbReference>
<accession>A0A4S3JY20</accession>
<dbReference type="STRING" id="1220188.A0A4S3JY20"/>
<dbReference type="EMBL" id="QUQM01000002">
    <property type="protein sequence ID" value="KAA8651703.1"/>
    <property type="molecule type" value="Genomic_DNA"/>
</dbReference>